<keyword evidence="1" id="KW-0472">Membrane</keyword>
<feature type="transmembrane region" description="Helical" evidence="1">
    <location>
        <begin position="226"/>
        <end position="250"/>
    </location>
</feature>
<sequence length="275" mass="30394">MTTDSQPLEIQHDCTYLVHMHSKPYPYGDPAFATTMKYTVPTCIDGYCSCASQAVVPVPENVTVATSQESGAVKAFVSWFYPSVIGHKHQFRFDLSERFHHNQMHFGDPTAFRYRIAEMPPHVVYAEENVTSLSTILPIDLSPNEEYRLTIFAMNDQLCHSDDVTVPFFTEPATSQETILKPTGISNDTESSHHKEVQHNATGTVAPDDGPTIREPAAGGSLYPPVAVLTTTFALVTAVALACCLAYCLVCKFYKNGKSQIEKSSIIPWAMAHSR</sequence>
<reference evidence="2 3" key="2">
    <citation type="submission" date="2018-11" db="EMBL/GenBank/DDBJ databases">
        <authorList>
            <consortium name="Pathogen Informatics"/>
        </authorList>
    </citation>
    <scope>NUCLEOTIDE SEQUENCE [LARGE SCALE GENOMIC DNA]</scope>
</reference>
<accession>A0A183D2A2</accession>
<gene>
    <name evidence="2" type="ORF">GPUH_LOCUS2843</name>
</gene>
<dbReference type="AlphaFoldDB" id="A0A183D2A2"/>
<dbReference type="Proteomes" id="UP000271098">
    <property type="component" value="Unassembled WGS sequence"/>
</dbReference>
<reference evidence="4" key="1">
    <citation type="submission" date="2016-06" db="UniProtKB">
        <authorList>
            <consortium name="WormBaseParasite"/>
        </authorList>
    </citation>
    <scope>IDENTIFICATION</scope>
</reference>
<name>A0A183D2A2_9BILA</name>
<evidence type="ECO:0000313" key="4">
    <source>
        <dbReference type="WBParaSite" id="GPUH_0000284801-mRNA-1"/>
    </source>
</evidence>
<keyword evidence="1" id="KW-1133">Transmembrane helix</keyword>
<organism evidence="4">
    <name type="scientific">Gongylonema pulchrum</name>
    <dbReference type="NCBI Taxonomy" id="637853"/>
    <lineage>
        <taxon>Eukaryota</taxon>
        <taxon>Metazoa</taxon>
        <taxon>Ecdysozoa</taxon>
        <taxon>Nematoda</taxon>
        <taxon>Chromadorea</taxon>
        <taxon>Rhabditida</taxon>
        <taxon>Spirurina</taxon>
        <taxon>Spiruromorpha</taxon>
        <taxon>Spiruroidea</taxon>
        <taxon>Gongylonematidae</taxon>
        <taxon>Gongylonema</taxon>
    </lineage>
</organism>
<evidence type="ECO:0000256" key="1">
    <source>
        <dbReference type="SAM" id="Phobius"/>
    </source>
</evidence>
<keyword evidence="1" id="KW-0812">Transmembrane</keyword>
<dbReference type="OrthoDB" id="3256376at2759"/>
<proteinExistence type="predicted"/>
<protein>
    <submittedName>
        <fullName evidence="4">Fibronectin type-III domain-containing protein</fullName>
    </submittedName>
</protein>
<evidence type="ECO:0000313" key="2">
    <source>
        <dbReference type="EMBL" id="VDK36684.1"/>
    </source>
</evidence>
<keyword evidence="3" id="KW-1185">Reference proteome</keyword>
<evidence type="ECO:0000313" key="3">
    <source>
        <dbReference type="Proteomes" id="UP000271098"/>
    </source>
</evidence>
<dbReference type="EMBL" id="UYRT01004532">
    <property type="protein sequence ID" value="VDK36684.1"/>
    <property type="molecule type" value="Genomic_DNA"/>
</dbReference>
<dbReference type="WBParaSite" id="GPUH_0000284801-mRNA-1">
    <property type="protein sequence ID" value="GPUH_0000284801-mRNA-1"/>
    <property type="gene ID" value="GPUH_0000284801"/>
</dbReference>